<dbReference type="Pfam" id="PF12242">
    <property type="entry name" value="Eno-Rase_NADH_b"/>
    <property type="match status" value="1"/>
</dbReference>
<dbReference type="InterPro" id="IPR050048">
    <property type="entry name" value="FabV-like_NADH_b"/>
</dbReference>
<dbReference type="OrthoDB" id="9802260at2"/>
<evidence type="ECO:0000313" key="4">
    <source>
        <dbReference type="Proteomes" id="UP000013526"/>
    </source>
</evidence>
<dbReference type="PANTHER" id="PTHR37480">
    <property type="entry name" value="ENOYL-[ACYL-CARRIER-PROTEIN] REDUCTASE [NADH]"/>
    <property type="match status" value="1"/>
</dbReference>
<keyword evidence="3" id="KW-0560">Oxidoreductase</keyword>
<accession>R1GZT5</accession>
<dbReference type="Gene3D" id="3.40.50.720">
    <property type="entry name" value="NAD(P)-binding Rossmann-like Domain"/>
    <property type="match status" value="1"/>
</dbReference>
<dbReference type="GO" id="GO:0050343">
    <property type="term" value="F:trans-2-enoyl-CoA reductase (NADH) activity"/>
    <property type="evidence" value="ECO:0007669"/>
    <property type="project" value="TreeGrafter"/>
</dbReference>
<keyword evidence="4" id="KW-1185">Reference proteome</keyword>
<feature type="domain" description="Trans-2-enoyl-CoA reductase-like NAD(P)H binding" evidence="2">
    <location>
        <begin position="2"/>
        <end position="78"/>
    </location>
</feature>
<comment type="caution">
    <text evidence="3">The sequence shown here is derived from an EMBL/GenBank/DDBJ whole genome shotgun (WGS) entry which is preliminary data.</text>
</comment>
<name>R1GZT5_9GAMM</name>
<feature type="domain" description="Trans-2-enoyl-CoA reductase catalytic" evidence="1">
    <location>
        <begin position="82"/>
        <end position="287"/>
    </location>
</feature>
<evidence type="ECO:0000259" key="2">
    <source>
        <dbReference type="Pfam" id="PF12242"/>
    </source>
</evidence>
<proteinExistence type="predicted"/>
<dbReference type="Proteomes" id="UP000013526">
    <property type="component" value="Unassembled WGS sequence"/>
</dbReference>
<feature type="non-terminal residue" evidence="3">
    <location>
        <position position="288"/>
    </location>
</feature>
<dbReference type="RefSeq" id="WP_005907392.1">
    <property type="nucleotide sequence ID" value="NZ_AQGQ01000155.1"/>
</dbReference>
<dbReference type="InterPro" id="IPR010758">
    <property type="entry name" value="Trans-2-enoyl-CoA_reductase"/>
</dbReference>
<sequence>MIIRPQIQGCVARNCHPIGCRAAVEQQIDEIRAAGQFNGPKRVLILGASSGFGLASRIVLTFGAGADTLGISFERGPSDKGIGSAGWYNNIWFKQAAEQEGRLAVNLIGDAFSDAMRQQAIETIRQQWGQVDLVIYSLASGLRVMADGRQVRSVLKSTGQPFTGLGLNLERYALEEQTLPVASAEEIRDTVTVMGGEDWQLWLQALQAADCLAPGVQTVAYSYIGPQSTYPLYRDGTIGYAKEHLHSTAEAINLQLADIGGHAWVSVCKALVTKASAYIPVLPVYLGL</sequence>
<dbReference type="GO" id="GO:0004318">
    <property type="term" value="F:enoyl-[acyl-carrier-protein] reductase (NADH) activity"/>
    <property type="evidence" value="ECO:0007669"/>
    <property type="project" value="TreeGrafter"/>
</dbReference>
<dbReference type="InterPro" id="IPR024910">
    <property type="entry name" value="Enoyl-CoA_Rdtase_cat_dom"/>
</dbReference>
<dbReference type="Pfam" id="PF12241">
    <property type="entry name" value="Enoyl_reductase"/>
    <property type="match status" value="1"/>
</dbReference>
<protein>
    <submittedName>
        <fullName evidence="3">Trans-2-enoyl-CoA reductase</fullName>
        <ecNumber evidence="3">1.3.1.-</ecNumber>
    </submittedName>
</protein>
<reference evidence="3 4" key="1">
    <citation type="journal article" date="2013" name="Genome Announc.">
        <title>Draft Genome Sequence of Aeromonas molluscorum Strain 848TT, Isolated from Bivalve Molluscs.</title>
        <authorList>
            <person name="Spataro N."/>
            <person name="Farfan M."/>
            <person name="Albarral V."/>
            <person name="Sanglas A."/>
            <person name="Loren J.G."/>
            <person name="Fuste M.C."/>
            <person name="Bosch E."/>
        </authorList>
    </citation>
    <scope>NUCLEOTIDE SEQUENCE [LARGE SCALE GENOMIC DNA]</scope>
    <source>
        <strain evidence="3 4">848</strain>
    </source>
</reference>
<gene>
    <name evidence="3" type="ORF">G113_17123</name>
</gene>
<evidence type="ECO:0000313" key="3">
    <source>
        <dbReference type="EMBL" id="EOD53891.1"/>
    </source>
</evidence>
<dbReference type="EMBL" id="AQGQ01000155">
    <property type="protein sequence ID" value="EOD53891.1"/>
    <property type="molecule type" value="Genomic_DNA"/>
</dbReference>
<dbReference type="NCBIfam" id="NF010177">
    <property type="entry name" value="PRK13656.1"/>
    <property type="match status" value="1"/>
</dbReference>
<dbReference type="GO" id="GO:0006633">
    <property type="term" value="P:fatty acid biosynthetic process"/>
    <property type="evidence" value="ECO:0007669"/>
    <property type="project" value="TreeGrafter"/>
</dbReference>
<dbReference type="GO" id="GO:0051287">
    <property type="term" value="F:NAD binding"/>
    <property type="evidence" value="ECO:0007669"/>
    <property type="project" value="TreeGrafter"/>
</dbReference>
<dbReference type="PANTHER" id="PTHR37480:SF1">
    <property type="entry name" value="ENOYL-[ACYL-CARRIER-PROTEIN] REDUCTASE [NADH]"/>
    <property type="match status" value="1"/>
</dbReference>
<evidence type="ECO:0000259" key="1">
    <source>
        <dbReference type="Pfam" id="PF12241"/>
    </source>
</evidence>
<dbReference type="AlphaFoldDB" id="R1GZT5"/>
<organism evidence="3 4">
    <name type="scientific">Aeromonas molluscorum 848</name>
    <dbReference type="NCBI Taxonomy" id="1268236"/>
    <lineage>
        <taxon>Bacteria</taxon>
        <taxon>Pseudomonadati</taxon>
        <taxon>Pseudomonadota</taxon>
        <taxon>Gammaproteobacteria</taxon>
        <taxon>Aeromonadales</taxon>
        <taxon>Aeromonadaceae</taxon>
        <taxon>Aeromonas</taxon>
    </lineage>
</organism>
<dbReference type="EC" id="1.3.1.-" evidence="3"/>